<dbReference type="SMR" id="A0A1D6NTY7"/>
<comment type="similarity">
    <text evidence="3">Belongs to the iron/ascorbate-dependent oxidoreductase family.</text>
</comment>
<dbReference type="InParanoid" id="A0A1D6NTY7"/>
<evidence type="ECO:0000256" key="1">
    <source>
        <dbReference type="ARBA" id="ARBA00022723"/>
    </source>
</evidence>
<sequence>MADESWRIPMLVQELAAKVQQPPSRYMQPEQYHPVSLDVGAETLEPIPVIDLSRLSTAGGADDDESGKLRLALQTWGALPVRVEPEDERNLVHWPQHPKTFRGLLHEYTLNCKRIKDCILGTTAKTLGLGEDCFARFNYYPPCPRPDLVFGVKPHSDSSGVLTILLIDKDVSGLQVLRDGVWHNNVPASPFMLLINVGDFMEIISNGVLRSPVHRAVSNAEKERISLAMFHGLDPDEEIEPAPAALLSENQPARYRTLKAKEYLLAGRIIKLISQPKIKK</sequence>
<dbReference type="eggNOG" id="KOG0143">
    <property type="taxonomic scope" value="Eukaryota"/>
</dbReference>
<name>A0A1D6NTY7_MAIZE</name>
<dbReference type="EMBL" id="CM000785">
    <property type="protein sequence ID" value="AQL01642.1"/>
    <property type="molecule type" value="Genomic_DNA"/>
</dbReference>
<dbReference type="GO" id="GO:0016491">
    <property type="term" value="F:oxidoreductase activity"/>
    <property type="evidence" value="ECO:0007669"/>
    <property type="project" value="UniProtKB-KW"/>
</dbReference>
<dbReference type="InterPro" id="IPR005123">
    <property type="entry name" value="Oxoglu/Fe-dep_dioxygenase_dom"/>
</dbReference>
<keyword evidence="1 3" id="KW-0479">Metal-binding</keyword>
<dbReference type="STRING" id="4577.A0A1D6NTY7"/>
<dbReference type="GO" id="GO:0046872">
    <property type="term" value="F:metal ion binding"/>
    <property type="evidence" value="ECO:0007669"/>
    <property type="project" value="UniProtKB-KW"/>
</dbReference>
<evidence type="ECO:0000313" key="4">
    <source>
        <dbReference type="EMBL" id="AQL01642.1"/>
    </source>
</evidence>
<evidence type="ECO:0000256" key="2">
    <source>
        <dbReference type="ARBA" id="ARBA00023004"/>
    </source>
</evidence>
<keyword evidence="2 3" id="KW-0408">Iron</keyword>
<keyword evidence="3" id="KW-0560">Oxidoreductase</keyword>
<evidence type="ECO:0000256" key="3">
    <source>
        <dbReference type="RuleBase" id="RU003682"/>
    </source>
</evidence>
<dbReference type="SUPFAM" id="SSF51197">
    <property type="entry name" value="Clavaminate synthase-like"/>
    <property type="match status" value="1"/>
</dbReference>
<dbReference type="PaxDb" id="4577-GRMZM2G159822_P01"/>
<dbReference type="Pfam" id="PF03171">
    <property type="entry name" value="2OG-FeII_Oxy"/>
    <property type="match status" value="1"/>
</dbReference>
<dbReference type="Gene3D" id="2.60.120.330">
    <property type="entry name" value="B-lactam Antibiotic, Isopenicillin N Synthase, Chain"/>
    <property type="match status" value="1"/>
</dbReference>
<dbReference type="AlphaFoldDB" id="A0A1D6NTY7"/>
<organism evidence="4">
    <name type="scientific">Zea mays</name>
    <name type="common">Maize</name>
    <dbReference type="NCBI Taxonomy" id="4577"/>
    <lineage>
        <taxon>Eukaryota</taxon>
        <taxon>Viridiplantae</taxon>
        <taxon>Streptophyta</taxon>
        <taxon>Embryophyta</taxon>
        <taxon>Tracheophyta</taxon>
        <taxon>Spermatophyta</taxon>
        <taxon>Magnoliopsida</taxon>
        <taxon>Liliopsida</taxon>
        <taxon>Poales</taxon>
        <taxon>Poaceae</taxon>
        <taxon>PACMAD clade</taxon>
        <taxon>Panicoideae</taxon>
        <taxon>Andropogonodae</taxon>
        <taxon>Andropogoneae</taxon>
        <taxon>Tripsacinae</taxon>
        <taxon>Zea</taxon>
    </lineage>
</organism>
<dbReference type="InterPro" id="IPR044861">
    <property type="entry name" value="IPNS-like_FE2OG_OXY"/>
</dbReference>
<protein>
    <submittedName>
        <fullName evidence="4">2-oxoglutarate (2OG) and Fe(II)-dependent oxygenase superfamily protein</fullName>
    </submittedName>
</protein>
<accession>A0A1D6NTY7</accession>
<dbReference type="OMA" id="DWSDRIY"/>
<proteinExistence type="inferred from homology"/>
<dbReference type="PROSITE" id="PS51471">
    <property type="entry name" value="FE2OG_OXY"/>
    <property type="match status" value="1"/>
</dbReference>
<dbReference type="PANTHER" id="PTHR47991">
    <property type="entry name" value="OXOGLUTARATE/IRON-DEPENDENT DIOXYGENASE"/>
    <property type="match status" value="1"/>
</dbReference>
<dbReference type="ExpressionAtlas" id="A0A1D6NTY7">
    <property type="expression patterns" value="baseline"/>
</dbReference>
<dbReference type="InterPro" id="IPR050295">
    <property type="entry name" value="Plant_2OG-oxidoreductases"/>
</dbReference>
<reference evidence="4" key="1">
    <citation type="submission" date="2015-12" db="EMBL/GenBank/DDBJ databases">
        <title>Update maize B73 reference genome by single molecule sequencing technologies.</title>
        <authorList>
            <consortium name="Maize Genome Sequencing Project"/>
            <person name="Ware D."/>
        </authorList>
    </citation>
    <scope>NUCLEOTIDE SEQUENCE</scope>
    <source>
        <tissue evidence="4">Seedling</tissue>
    </source>
</reference>
<dbReference type="InterPro" id="IPR027443">
    <property type="entry name" value="IPNS-like_sf"/>
</dbReference>
<gene>
    <name evidence="4" type="ORF">ZEAMMB73_Zm00001d045141</name>
</gene>